<name>H5TUD7_GORO1</name>
<dbReference type="Pfam" id="PF07958">
    <property type="entry name" value="DUF1688"/>
    <property type="match status" value="1"/>
</dbReference>
<comment type="caution">
    <text evidence="1">The sequence shown here is derived from an EMBL/GenBank/DDBJ whole genome shotgun (WGS) entry which is preliminary data.</text>
</comment>
<dbReference type="STRING" id="1108044.GOOTI_257_00070"/>
<dbReference type="Proteomes" id="UP000005038">
    <property type="component" value="Unassembled WGS sequence"/>
</dbReference>
<dbReference type="OrthoDB" id="9779699at2"/>
<dbReference type="InterPro" id="IPR012469">
    <property type="entry name" value="DUF1688"/>
</dbReference>
<evidence type="ECO:0000313" key="1">
    <source>
        <dbReference type="EMBL" id="GAB37095.1"/>
    </source>
</evidence>
<evidence type="ECO:0008006" key="3">
    <source>
        <dbReference type="Google" id="ProtNLM"/>
    </source>
</evidence>
<organism evidence="1 2">
    <name type="scientific">Gordonia otitidis (strain DSM 44809 / CCUG 52243 / JCM 12355 / NBRC 100426 / IFM 10032)</name>
    <dbReference type="NCBI Taxonomy" id="1108044"/>
    <lineage>
        <taxon>Bacteria</taxon>
        <taxon>Bacillati</taxon>
        <taxon>Actinomycetota</taxon>
        <taxon>Actinomycetes</taxon>
        <taxon>Mycobacteriales</taxon>
        <taxon>Gordoniaceae</taxon>
        <taxon>Gordonia</taxon>
    </lineage>
</organism>
<evidence type="ECO:0000313" key="2">
    <source>
        <dbReference type="Proteomes" id="UP000005038"/>
    </source>
</evidence>
<dbReference type="PANTHER" id="PTHR31687:SF3">
    <property type="entry name" value="PROTEIN URG3"/>
    <property type="match status" value="1"/>
</dbReference>
<dbReference type="AlphaFoldDB" id="H5TUD7"/>
<dbReference type="RefSeq" id="WP_007241249.1">
    <property type="nucleotide sequence ID" value="NZ_BAFB01000257.1"/>
</dbReference>
<dbReference type="PANTHER" id="PTHR31687">
    <property type="match status" value="1"/>
</dbReference>
<protein>
    <recommendedName>
        <fullName evidence="3">Uracil phosphoribosyltransferase</fullName>
    </recommendedName>
</protein>
<gene>
    <name evidence="1" type="ORF">GOOTI_257_00070</name>
</gene>
<keyword evidence="2" id="KW-1185">Reference proteome</keyword>
<proteinExistence type="predicted"/>
<accession>H5TUD7</accession>
<reference evidence="1" key="1">
    <citation type="submission" date="2012-02" db="EMBL/GenBank/DDBJ databases">
        <title>Whole genome shotgun sequence of Gordonia otitidis NBRC 100426.</title>
        <authorList>
            <person name="Yoshida I."/>
            <person name="Hosoyama A."/>
            <person name="Tsuchikane K."/>
            <person name="Katsumata H."/>
            <person name="Yamazaki S."/>
            <person name="Fujita N."/>
        </authorList>
    </citation>
    <scope>NUCLEOTIDE SEQUENCE [LARGE SCALE GENOMIC DNA]</scope>
    <source>
        <strain evidence="1">NBRC 100426</strain>
    </source>
</reference>
<dbReference type="EMBL" id="BAFB01000257">
    <property type="protein sequence ID" value="GAB37095.1"/>
    <property type="molecule type" value="Genomic_DNA"/>
</dbReference>
<sequence>MTSTNSTLDPLATLHSTATIRDRANVLLARARSGDSRWFGIDGDAIDTAAHVVADVTRGRYPTLDVPFHSRWRHFEAGGVDRIAALAQRMDTSVDERIRTRIDLAVVSVLLDAGAGPRWHYDEPDTGLRLARSEGLGVASLHAFTKGVFSGSDDDPLRVDAAGLRALTADRLADAFAVTVDNPLVGVQGRLALLHNLADVLESAPETFGPDGRPGGLGDVLVDRSRAVDPREAGSREVGAGDMLELLLTCFAPIWPSTNRLGDQPLGDCWRHRDVGGDGETAGWMPFHKLSQWLAYSLLEPFSDEGISVTGVNQLTALPEYRNGGLLLDAGVLVPTPLDWATREWRVDDAFIVEWRALTVALLDELAPRICTQLGLDPDSTPLACILEGGTWAAGRELAAQRRQGLPPLNIISDGTVF</sequence>